<dbReference type="InterPro" id="IPR015946">
    <property type="entry name" value="KH_dom-like_a/b"/>
</dbReference>
<dbReference type="EMBL" id="CP035232">
    <property type="protein sequence ID" value="QAT66193.1"/>
    <property type="molecule type" value="Genomic_DNA"/>
</dbReference>
<dbReference type="AlphaFoldDB" id="A0AAJ4D376"/>
<evidence type="ECO:0000313" key="2">
    <source>
        <dbReference type="Proteomes" id="UP000288675"/>
    </source>
</evidence>
<dbReference type="RefSeq" id="WP_082094126.1">
    <property type="nucleotide sequence ID" value="NZ_CP129342.1"/>
</dbReference>
<dbReference type="Proteomes" id="UP000288675">
    <property type="component" value="Chromosome"/>
</dbReference>
<dbReference type="Pfam" id="PF02566">
    <property type="entry name" value="OsmC"/>
    <property type="match status" value="1"/>
</dbReference>
<name>A0AAJ4D376_9BACI</name>
<dbReference type="InterPro" id="IPR003718">
    <property type="entry name" value="OsmC/Ohr_fam"/>
</dbReference>
<organism evidence="1 2">
    <name type="scientific">Bacillus glycinifermentans</name>
    <dbReference type="NCBI Taxonomy" id="1664069"/>
    <lineage>
        <taxon>Bacteria</taxon>
        <taxon>Bacillati</taxon>
        <taxon>Bacillota</taxon>
        <taxon>Bacilli</taxon>
        <taxon>Bacillales</taxon>
        <taxon>Bacillaceae</taxon>
        <taxon>Bacillus</taxon>
    </lineage>
</organism>
<protein>
    <recommendedName>
        <fullName evidence="3">OsmC family peroxiredoxin</fullName>
    </recommendedName>
</protein>
<accession>A0AAJ4D376</accession>
<evidence type="ECO:0008006" key="3">
    <source>
        <dbReference type="Google" id="ProtNLM"/>
    </source>
</evidence>
<sequence>MLIASAAACYTSVLVSMIESRDLPVVDVAVDSEGLTSDDEFKIIHHPRIVLSEKATEKQIQSANRICAAADRGCTVANLLKKADVKIEVQGEIFTK</sequence>
<dbReference type="Gene3D" id="3.30.300.20">
    <property type="match status" value="1"/>
</dbReference>
<dbReference type="SUPFAM" id="SSF82784">
    <property type="entry name" value="OsmC-like"/>
    <property type="match status" value="1"/>
</dbReference>
<reference evidence="1 2" key="1">
    <citation type="submission" date="2019-01" db="EMBL/GenBank/DDBJ databases">
        <title>Genome sequence of Bacillus glycinifermentans SRCM103574.</title>
        <authorList>
            <person name="Kong H.-J."/>
            <person name="Jeong S.-Y."/>
            <person name="Jeong D.-Y."/>
        </authorList>
    </citation>
    <scope>NUCLEOTIDE SEQUENCE [LARGE SCALE GENOMIC DNA]</scope>
    <source>
        <strain evidence="1 2">SRCM103574</strain>
    </source>
</reference>
<dbReference type="InterPro" id="IPR036102">
    <property type="entry name" value="OsmC/Ohrsf"/>
</dbReference>
<evidence type="ECO:0000313" key="1">
    <source>
        <dbReference type="EMBL" id="QAT66193.1"/>
    </source>
</evidence>
<gene>
    <name evidence="1" type="ORF">EQZ20_15630</name>
</gene>
<proteinExistence type="predicted"/>